<dbReference type="GO" id="GO:0042597">
    <property type="term" value="C:periplasmic space"/>
    <property type="evidence" value="ECO:0007669"/>
    <property type="project" value="UniProtKB-SubCell"/>
</dbReference>
<dbReference type="CDD" id="cd03019">
    <property type="entry name" value="DsbA_DsbA"/>
    <property type="match status" value="1"/>
</dbReference>
<evidence type="ECO:0000256" key="4">
    <source>
        <dbReference type="ARBA" id="ARBA00022764"/>
    </source>
</evidence>
<dbReference type="InterPro" id="IPR001853">
    <property type="entry name" value="DSBA-like_thioredoxin_dom"/>
</dbReference>
<reference evidence="11 12" key="1">
    <citation type="submission" date="2019-02" db="EMBL/GenBank/DDBJ databases">
        <authorList>
            <person name="Manzano-Marin A."/>
            <person name="Manzano-Marin A."/>
        </authorList>
    </citation>
    <scope>NUCLEOTIDE SEQUENCE [LARGE SCALE GENOMIC DNA]</scope>
    <source>
        <strain evidence="11 12">ErCikochiana</strain>
    </source>
</reference>
<evidence type="ECO:0000256" key="6">
    <source>
        <dbReference type="ARBA" id="ARBA00023284"/>
    </source>
</evidence>
<name>A0A451D9T8_9GAMM</name>
<evidence type="ECO:0000313" key="11">
    <source>
        <dbReference type="EMBL" id="VFP82999.1"/>
    </source>
</evidence>
<dbReference type="Proteomes" id="UP000294368">
    <property type="component" value="Chromosome"/>
</dbReference>
<dbReference type="RefSeq" id="WP_157988403.1">
    <property type="nucleotide sequence ID" value="NZ_LR217715.1"/>
</dbReference>
<evidence type="ECO:0000256" key="1">
    <source>
        <dbReference type="ARBA" id="ARBA00004418"/>
    </source>
</evidence>
<dbReference type="PROSITE" id="PS51257">
    <property type="entry name" value="PROKAR_LIPOPROTEIN"/>
    <property type="match status" value="1"/>
</dbReference>
<evidence type="ECO:0000256" key="7">
    <source>
        <dbReference type="PIRNR" id="PIRNR001488"/>
    </source>
</evidence>
<comment type="subcellular location">
    <subcellularLocation>
        <location evidence="1 7">Periplasm</location>
    </subcellularLocation>
</comment>
<dbReference type="GO" id="GO:0015036">
    <property type="term" value="F:disulfide oxidoreductase activity"/>
    <property type="evidence" value="ECO:0007669"/>
    <property type="project" value="UniProtKB-ARBA"/>
</dbReference>
<feature type="domain" description="Thioredoxin" evidence="10">
    <location>
        <begin position="8"/>
        <end position="160"/>
    </location>
</feature>
<evidence type="ECO:0000256" key="3">
    <source>
        <dbReference type="ARBA" id="ARBA00022729"/>
    </source>
</evidence>
<evidence type="ECO:0000259" key="10">
    <source>
        <dbReference type="PROSITE" id="PS51352"/>
    </source>
</evidence>
<comment type="similarity">
    <text evidence="2">Belongs to the thioredoxin family. DsbA subfamily.</text>
</comment>
<dbReference type="InterPro" id="IPR013766">
    <property type="entry name" value="Thioredoxin_domain"/>
</dbReference>
<dbReference type="PANTHER" id="PTHR35891:SF2">
    <property type="entry name" value="THIOL:DISULFIDE INTERCHANGE PROTEIN DSBA"/>
    <property type="match status" value="1"/>
</dbReference>
<dbReference type="AlphaFoldDB" id="A0A451D9T8"/>
<dbReference type="PIRSF" id="PIRSF001488">
    <property type="entry name" value="Tdi_protein"/>
    <property type="match status" value="1"/>
</dbReference>
<evidence type="ECO:0000256" key="8">
    <source>
        <dbReference type="PIRSR" id="PIRSR001488-1"/>
    </source>
</evidence>
<evidence type="ECO:0000313" key="12">
    <source>
        <dbReference type="Proteomes" id="UP000294368"/>
    </source>
</evidence>
<dbReference type="InterPro" id="IPR017937">
    <property type="entry name" value="Thioredoxin_CS"/>
</dbReference>
<dbReference type="InterPro" id="IPR050824">
    <property type="entry name" value="Thiol_disulfide_DsbA"/>
</dbReference>
<dbReference type="Pfam" id="PF01323">
    <property type="entry name" value="DSBA"/>
    <property type="match status" value="1"/>
</dbReference>
<sequence precursor="true">MKNIFLAMVSFMLACNVSAAPFVNGKQFITLNKPVTATPQVLEFFSFFCPHCYEFEKAWCSHQTVRKDFFLHSKIVKYHIINFGGEMGKILTHAWAMAIIMGVEEKVIFPIFEGLLSKHTITDSLSLKKAFVNATGIKSEEYDTGWNTPIVLALLEKQKKISKEVNLPGVPTMLINGKYIVNSDRLDTSSIHAYIHQYANIVRYLLGQK</sequence>
<evidence type="ECO:0000256" key="5">
    <source>
        <dbReference type="ARBA" id="ARBA00023157"/>
    </source>
</evidence>
<organism evidence="11 12">
    <name type="scientific">Candidatus Erwinia haradaeae</name>
    <dbReference type="NCBI Taxonomy" id="1922217"/>
    <lineage>
        <taxon>Bacteria</taxon>
        <taxon>Pseudomonadati</taxon>
        <taxon>Pseudomonadota</taxon>
        <taxon>Gammaproteobacteria</taxon>
        <taxon>Enterobacterales</taxon>
        <taxon>Erwiniaceae</taxon>
        <taxon>Erwinia</taxon>
    </lineage>
</organism>
<keyword evidence="6" id="KW-0676">Redox-active center</keyword>
<feature type="disulfide bond" description="Redox-active" evidence="8">
    <location>
        <begin position="49"/>
        <end position="52"/>
    </location>
</feature>
<dbReference type="PANTHER" id="PTHR35891">
    <property type="entry name" value="THIOL:DISULFIDE INTERCHANGE PROTEIN DSBA"/>
    <property type="match status" value="1"/>
</dbReference>
<feature type="signal peptide" evidence="9">
    <location>
        <begin position="1"/>
        <end position="19"/>
    </location>
</feature>
<keyword evidence="3 9" id="KW-0732">Signal</keyword>
<feature type="chain" id="PRO_5019031574" description="Thiol:disulfide interchange protein" evidence="9">
    <location>
        <begin position="20"/>
        <end position="209"/>
    </location>
</feature>
<evidence type="ECO:0000256" key="9">
    <source>
        <dbReference type="SAM" id="SignalP"/>
    </source>
</evidence>
<dbReference type="OrthoDB" id="9784896at2"/>
<dbReference type="EMBL" id="LR217715">
    <property type="protein sequence ID" value="VFP82999.1"/>
    <property type="molecule type" value="Genomic_DNA"/>
</dbReference>
<gene>
    <name evidence="11" type="primary">dsbA</name>
    <name evidence="11" type="ORF">ERCIKOCA2762_241</name>
</gene>
<dbReference type="Gene3D" id="3.40.30.10">
    <property type="entry name" value="Glutaredoxin"/>
    <property type="match status" value="1"/>
</dbReference>
<dbReference type="PROSITE" id="PS00194">
    <property type="entry name" value="THIOREDOXIN_1"/>
    <property type="match status" value="1"/>
</dbReference>
<protein>
    <recommendedName>
        <fullName evidence="7">Thiol:disulfide interchange protein</fullName>
    </recommendedName>
</protein>
<keyword evidence="5 7" id="KW-1015">Disulfide bond</keyword>
<proteinExistence type="inferred from homology"/>
<dbReference type="InterPro" id="IPR036249">
    <property type="entry name" value="Thioredoxin-like_sf"/>
</dbReference>
<evidence type="ECO:0000256" key="2">
    <source>
        <dbReference type="ARBA" id="ARBA00005791"/>
    </source>
</evidence>
<dbReference type="PROSITE" id="PS51352">
    <property type="entry name" value="THIOREDOXIN_2"/>
    <property type="match status" value="1"/>
</dbReference>
<keyword evidence="4 7" id="KW-0574">Periplasm</keyword>
<dbReference type="SUPFAM" id="SSF52833">
    <property type="entry name" value="Thioredoxin-like"/>
    <property type="match status" value="1"/>
</dbReference>
<dbReference type="InterPro" id="IPR023205">
    <property type="entry name" value="DsbA/DsbL"/>
</dbReference>
<accession>A0A451D9T8</accession>